<organism evidence="1 2">
    <name type="scientific">Pseudocohnilembus persalinus</name>
    <name type="common">Ciliate</name>
    <dbReference type="NCBI Taxonomy" id="266149"/>
    <lineage>
        <taxon>Eukaryota</taxon>
        <taxon>Sar</taxon>
        <taxon>Alveolata</taxon>
        <taxon>Ciliophora</taxon>
        <taxon>Intramacronucleata</taxon>
        <taxon>Oligohymenophorea</taxon>
        <taxon>Scuticociliatia</taxon>
        <taxon>Philasterida</taxon>
        <taxon>Pseudocohnilembidae</taxon>
        <taxon>Pseudocohnilembus</taxon>
    </lineage>
</organism>
<dbReference type="AlphaFoldDB" id="A0A0V0Q9Y0"/>
<proteinExistence type="predicted"/>
<comment type="caution">
    <text evidence="1">The sequence shown here is derived from an EMBL/GenBank/DDBJ whole genome shotgun (WGS) entry which is preliminary data.</text>
</comment>
<dbReference type="InParanoid" id="A0A0V0Q9Y0"/>
<protein>
    <submittedName>
        <fullName evidence="1">Uncharacterized protein</fullName>
    </submittedName>
</protein>
<reference evidence="1 2" key="1">
    <citation type="journal article" date="2015" name="Sci. Rep.">
        <title>Genome of the facultative scuticociliatosis pathogen Pseudocohnilembus persalinus provides insight into its virulence through horizontal gene transfer.</title>
        <authorList>
            <person name="Xiong J."/>
            <person name="Wang G."/>
            <person name="Cheng J."/>
            <person name="Tian M."/>
            <person name="Pan X."/>
            <person name="Warren A."/>
            <person name="Jiang C."/>
            <person name="Yuan D."/>
            <person name="Miao W."/>
        </authorList>
    </citation>
    <scope>NUCLEOTIDE SEQUENCE [LARGE SCALE GENOMIC DNA]</scope>
    <source>
        <strain evidence="1">36N120E</strain>
    </source>
</reference>
<dbReference type="Proteomes" id="UP000054937">
    <property type="component" value="Unassembled WGS sequence"/>
</dbReference>
<keyword evidence="2" id="KW-1185">Reference proteome</keyword>
<accession>A0A0V0Q9Y0</accession>
<evidence type="ECO:0000313" key="2">
    <source>
        <dbReference type="Proteomes" id="UP000054937"/>
    </source>
</evidence>
<gene>
    <name evidence="1" type="ORF">PPERSA_11634</name>
</gene>
<evidence type="ECO:0000313" key="1">
    <source>
        <dbReference type="EMBL" id="KRW99033.1"/>
    </source>
</evidence>
<sequence>MDYQVQSFNKRFFQQNLLQFELLQNPLLDIYIQYYYYYWCQTPGRGGFFLFDQKFYLFQFLLLLQLLSQLLQSCSYQCQKLSSSSSQPTYFSFSYYFQYQ</sequence>
<dbReference type="EMBL" id="LDAU01000223">
    <property type="protein sequence ID" value="KRW99033.1"/>
    <property type="molecule type" value="Genomic_DNA"/>
</dbReference>
<name>A0A0V0Q9Y0_PSEPJ</name>